<dbReference type="Proteomes" id="UP000216925">
    <property type="component" value="Unassembled WGS sequence"/>
</dbReference>
<dbReference type="AlphaFoldDB" id="A0A256K519"/>
<sequence>MEQTGRDETVDGLQAPSRSFMHSTSDGEMLAQTAPSTSTLKIEAEPIRGADLQRDLPMLKLATFGFPEELMHGERQKFGLARNVRLLKAVSRARFYEYLRGDVSAKETANDIYLCQLACDETNERRRDFLETVDQFRIQSVVDRDYLEEHAHSYASTYGHHSDDVLRELETEQRLLKKNIENQLLYDEVYRPLEEIAASYAPSVAEAVAHAALDIQAVVHPLDQYIQDDVPTISTDEITTELFLERFEQARREVGRLNASRPLSEIDRVALRRRLLQKLPPKGQGSIHPDPLRSVPLLDQPTELVEDDETIQQGKQSMDEADTFVDRILNGAFRVVGNLGGVVYPVGQDSSNVLVNPWVADTTIGEISYQKLWQREFFGDHIVTSIWDALKHEAAPEAVSVNCPFCVISPSLRCGDGLVCASEDLLLDINNRIPDLMRELWQIRAQYDGPRETTDSPVTGN</sequence>
<name>A0A256K519_HALEZ</name>
<reference evidence="5 6" key="1">
    <citation type="journal article" date="2014" name="Front. Microbiol.">
        <title>Population and genomic analysis of the genus Halorubrum.</title>
        <authorList>
            <person name="Fullmer M.S."/>
            <person name="Soucy S.M."/>
            <person name="Swithers K.S."/>
            <person name="Makkay A.M."/>
            <person name="Wheeler R."/>
            <person name="Ventosa A."/>
            <person name="Gogarten J.P."/>
            <person name="Papke R.T."/>
        </authorList>
    </citation>
    <scope>NUCLEOTIDE SEQUENCE [LARGE SCALE GENOMIC DNA]</scope>
    <source>
        <strain evidence="4 7">Ec15</strain>
        <strain evidence="3 5">Ga2p</strain>
        <strain evidence="2 6">Ga36</strain>
    </source>
</reference>
<protein>
    <submittedName>
        <fullName evidence="4">Uncharacterized protein</fullName>
    </submittedName>
</protein>
<dbReference type="RefSeq" id="WP_094494280.1">
    <property type="nucleotide sequence ID" value="NZ_JAQLUA010000007.1"/>
</dbReference>
<dbReference type="EMBL" id="NHOZ01000079">
    <property type="protein sequence ID" value="OYR63032.1"/>
    <property type="molecule type" value="Genomic_DNA"/>
</dbReference>
<feature type="region of interest" description="Disordered" evidence="1">
    <location>
        <begin position="1"/>
        <end position="29"/>
    </location>
</feature>
<comment type="caution">
    <text evidence="4">The sequence shown here is derived from an EMBL/GenBank/DDBJ whole genome shotgun (WGS) entry which is preliminary data.</text>
</comment>
<dbReference type="EMBL" id="NHPA01000046">
    <property type="protein sequence ID" value="OYR67098.1"/>
    <property type="molecule type" value="Genomic_DNA"/>
</dbReference>
<evidence type="ECO:0000313" key="3">
    <source>
        <dbReference type="EMBL" id="OYR67098.1"/>
    </source>
</evidence>
<reference evidence="4" key="2">
    <citation type="submission" date="2017-05" db="EMBL/GenBank/DDBJ databases">
        <authorList>
            <person name="Song R."/>
            <person name="Chenine A.L."/>
            <person name="Ruprecht R.M."/>
        </authorList>
    </citation>
    <scope>NUCLEOTIDE SEQUENCE</scope>
    <source>
        <strain evidence="4">Ec15</strain>
        <strain evidence="3">Ga2p</strain>
        <strain evidence="2">Ga36</strain>
    </source>
</reference>
<feature type="compositionally biased region" description="Polar residues" evidence="1">
    <location>
        <begin position="16"/>
        <end position="26"/>
    </location>
</feature>
<evidence type="ECO:0000313" key="7">
    <source>
        <dbReference type="Proteomes" id="UP000216925"/>
    </source>
</evidence>
<organism evidence="4 7">
    <name type="scientific">Halorubrum ezzemoulense</name>
    <name type="common">Halorubrum chaoviator</name>
    <dbReference type="NCBI Taxonomy" id="337243"/>
    <lineage>
        <taxon>Archaea</taxon>
        <taxon>Methanobacteriati</taxon>
        <taxon>Methanobacteriota</taxon>
        <taxon>Stenosarchaea group</taxon>
        <taxon>Halobacteria</taxon>
        <taxon>Halobacteriales</taxon>
        <taxon>Haloferacaceae</taxon>
        <taxon>Halorubrum</taxon>
    </lineage>
</organism>
<gene>
    <name evidence="4" type="ORF">DJ76_00850</name>
    <name evidence="3" type="ORF">DJ79_09985</name>
    <name evidence="2" type="ORF">DJ80_08790</name>
</gene>
<dbReference type="EMBL" id="NHPD01000005">
    <property type="protein sequence ID" value="OYR75943.1"/>
    <property type="molecule type" value="Genomic_DNA"/>
</dbReference>
<evidence type="ECO:0000313" key="4">
    <source>
        <dbReference type="EMBL" id="OYR75943.1"/>
    </source>
</evidence>
<evidence type="ECO:0000313" key="6">
    <source>
        <dbReference type="Proteomes" id="UP000215731"/>
    </source>
</evidence>
<proteinExistence type="predicted"/>
<evidence type="ECO:0000313" key="5">
    <source>
        <dbReference type="Proteomes" id="UP000215607"/>
    </source>
</evidence>
<evidence type="ECO:0000313" key="2">
    <source>
        <dbReference type="EMBL" id="OYR63032.1"/>
    </source>
</evidence>
<dbReference type="Proteomes" id="UP000215607">
    <property type="component" value="Unassembled WGS sequence"/>
</dbReference>
<accession>A0A256K519</accession>
<evidence type="ECO:0000256" key="1">
    <source>
        <dbReference type="SAM" id="MobiDB-lite"/>
    </source>
</evidence>
<dbReference type="Proteomes" id="UP000215731">
    <property type="component" value="Unassembled WGS sequence"/>
</dbReference>